<keyword evidence="4" id="KW-1185">Reference proteome</keyword>
<feature type="transmembrane region" description="Helical" evidence="2">
    <location>
        <begin position="27"/>
        <end position="51"/>
    </location>
</feature>
<organism evidence="3 4">
    <name type="scientific">Kineosporia babensis</name>
    <dbReference type="NCBI Taxonomy" id="499548"/>
    <lineage>
        <taxon>Bacteria</taxon>
        <taxon>Bacillati</taxon>
        <taxon>Actinomycetota</taxon>
        <taxon>Actinomycetes</taxon>
        <taxon>Kineosporiales</taxon>
        <taxon>Kineosporiaceae</taxon>
        <taxon>Kineosporia</taxon>
    </lineage>
</organism>
<dbReference type="Proteomes" id="UP001138997">
    <property type="component" value="Unassembled WGS sequence"/>
</dbReference>
<dbReference type="GO" id="GO:0005886">
    <property type="term" value="C:plasma membrane"/>
    <property type="evidence" value="ECO:0007669"/>
    <property type="project" value="TreeGrafter"/>
</dbReference>
<dbReference type="EMBL" id="JAJOMB010000004">
    <property type="protein sequence ID" value="MCD5311358.1"/>
    <property type="molecule type" value="Genomic_DNA"/>
</dbReference>
<dbReference type="RefSeq" id="WP_231440531.1">
    <property type="nucleotide sequence ID" value="NZ_JAJOMB010000004.1"/>
</dbReference>
<protein>
    <submittedName>
        <fullName evidence="3">DUF805 domain-containing protein</fullName>
    </submittedName>
</protein>
<keyword evidence="2" id="KW-0472">Membrane</keyword>
<proteinExistence type="predicted"/>
<dbReference type="AlphaFoldDB" id="A0A9X1NE24"/>
<feature type="region of interest" description="Disordered" evidence="1">
    <location>
        <begin position="121"/>
        <end position="140"/>
    </location>
</feature>
<reference evidence="3" key="1">
    <citation type="submission" date="2021-11" db="EMBL/GenBank/DDBJ databases">
        <title>Streptomyces corallinus and Kineosporia corallina sp. nov., two new coral-derived marine actinobacteria.</title>
        <authorList>
            <person name="Buangrab K."/>
            <person name="Sutthacheep M."/>
            <person name="Yeemin T."/>
            <person name="Harunari E."/>
            <person name="Igarashi Y."/>
            <person name="Sripreechasak P."/>
            <person name="Kanchanasin P."/>
            <person name="Tanasupawat S."/>
            <person name="Phongsopitanun W."/>
        </authorList>
    </citation>
    <scope>NUCLEOTIDE SEQUENCE</scope>
    <source>
        <strain evidence="3">JCM 31032</strain>
    </source>
</reference>
<dbReference type="PANTHER" id="PTHR34980:SF2">
    <property type="entry name" value="INNER MEMBRANE PROTEIN YHAH-RELATED"/>
    <property type="match status" value="1"/>
</dbReference>
<keyword evidence="2" id="KW-0812">Transmembrane</keyword>
<dbReference type="Pfam" id="PF05656">
    <property type="entry name" value="DUF805"/>
    <property type="match status" value="1"/>
</dbReference>
<comment type="caution">
    <text evidence="3">The sequence shown here is derived from an EMBL/GenBank/DDBJ whole genome shotgun (WGS) entry which is preliminary data.</text>
</comment>
<feature type="transmembrane region" description="Helical" evidence="2">
    <location>
        <begin position="57"/>
        <end position="81"/>
    </location>
</feature>
<sequence length="140" mass="15311">MSFSEAVVTVLKRKYAKFSGRARRSEYWWFCLASILINAVATIVLALGLVAGQEFPAAIVVAGIIYAVVYFGLILPSLAVAVRRLHDIGRTGWWMLLSLVPFGALVLIVFAVLEGEQGTNKWGPNPKNADPAYGQPDFVQ</sequence>
<accession>A0A9X1NE24</accession>
<evidence type="ECO:0000313" key="4">
    <source>
        <dbReference type="Proteomes" id="UP001138997"/>
    </source>
</evidence>
<gene>
    <name evidence="3" type="ORF">LR394_10640</name>
</gene>
<feature type="transmembrane region" description="Helical" evidence="2">
    <location>
        <begin position="93"/>
        <end position="113"/>
    </location>
</feature>
<evidence type="ECO:0000313" key="3">
    <source>
        <dbReference type="EMBL" id="MCD5311358.1"/>
    </source>
</evidence>
<name>A0A9X1NE24_9ACTN</name>
<dbReference type="InterPro" id="IPR008523">
    <property type="entry name" value="DUF805"/>
</dbReference>
<dbReference type="PANTHER" id="PTHR34980">
    <property type="entry name" value="INNER MEMBRANE PROTEIN-RELATED-RELATED"/>
    <property type="match status" value="1"/>
</dbReference>
<evidence type="ECO:0000256" key="2">
    <source>
        <dbReference type="SAM" id="Phobius"/>
    </source>
</evidence>
<keyword evidence="2" id="KW-1133">Transmembrane helix</keyword>
<evidence type="ECO:0000256" key="1">
    <source>
        <dbReference type="SAM" id="MobiDB-lite"/>
    </source>
</evidence>